<dbReference type="PANTHER" id="PTHR37299:SF4">
    <property type="entry name" value="TRANSCRIPTIONAL REGULATOR"/>
    <property type="match status" value="1"/>
</dbReference>
<dbReference type="Proteomes" id="UP000515856">
    <property type="component" value="Chromosome"/>
</dbReference>
<dbReference type="EMBL" id="CP060636">
    <property type="protein sequence ID" value="QNM11153.1"/>
    <property type="molecule type" value="Genomic_DNA"/>
</dbReference>
<reference evidence="2 3" key="1">
    <citation type="submission" date="2020-08" db="EMBL/GenBank/DDBJ databases">
        <authorList>
            <person name="Liu C."/>
            <person name="Sun Q."/>
        </authorList>
    </citation>
    <scope>NUCLEOTIDE SEQUENCE [LARGE SCALE GENOMIC DNA]</scope>
    <source>
        <strain evidence="2 3">NSJ-61</strain>
    </source>
</reference>
<organism evidence="2 3">
    <name type="scientific">[Eubacterium] hominis</name>
    <dbReference type="NCBI Taxonomy" id="2764325"/>
    <lineage>
        <taxon>Bacteria</taxon>
        <taxon>Bacillati</taxon>
        <taxon>Bacillota</taxon>
        <taxon>Erysipelotrichia</taxon>
        <taxon>Erysipelotrichales</taxon>
        <taxon>Erysipelotrichaceae</taxon>
        <taxon>Amedibacillus</taxon>
    </lineage>
</organism>
<dbReference type="InterPro" id="IPR046947">
    <property type="entry name" value="LytR-like"/>
</dbReference>
<evidence type="ECO:0000259" key="1">
    <source>
        <dbReference type="PROSITE" id="PS50930"/>
    </source>
</evidence>
<proteinExistence type="predicted"/>
<dbReference type="PROSITE" id="PS50930">
    <property type="entry name" value="HTH_LYTTR"/>
    <property type="match status" value="1"/>
</dbReference>
<dbReference type="PANTHER" id="PTHR37299">
    <property type="entry name" value="TRANSCRIPTIONAL REGULATOR-RELATED"/>
    <property type="match status" value="1"/>
</dbReference>
<dbReference type="GO" id="GO:0000156">
    <property type="term" value="F:phosphorelay response regulator activity"/>
    <property type="evidence" value="ECO:0007669"/>
    <property type="project" value="InterPro"/>
</dbReference>
<protein>
    <submittedName>
        <fullName evidence="2">LytTR family transcriptional regulator</fullName>
    </submittedName>
</protein>
<feature type="domain" description="HTH LytTR-type" evidence="1">
    <location>
        <begin position="41"/>
        <end position="145"/>
    </location>
</feature>
<dbReference type="KEGG" id="ehn:H9Q80_12890"/>
<evidence type="ECO:0000313" key="2">
    <source>
        <dbReference type="EMBL" id="QNM11153.1"/>
    </source>
</evidence>
<dbReference type="SMART" id="SM00850">
    <property type="entry name" value="LytTR"/>
    <property type="match status" value="1"/>
</dbReference>
<dbReference type="RefSeq" id="WP_117451555.1">
    <property type="nucleotide sequence ID" value="NZ_CP060636.1"/>
</dbReference>
<dbReference type="Pfam" id="PF04397">
    <property type="entry name" value="LytTR"/>
    <property type="match status" value="1"/>
</dbReference>
<sequence length="147" mass="17599">MQVKIMEDDTIEETIITIRCRKKDEKIKTLVSILQMQDHKLIGRYRGEDYMVSLDDIFYIETIDKQVYLYTQTTIYTSDLRLYEIEERCIEYDFLRASKSTIINFQKIQSLRPDLDGRIQVTMKNDKKLFVSRQYAPILKKRLGVLK</sequence>
<accession>A0A7G9GK21</accession>
<dbReference type="AlphaFoldDB" id="A0A7G9GK21"/>
<dbReference type="GO" id="GO:0003677">
    <property type="term" value="F:DNA binding"/>
    <property type="evidence" value="ECO:0007669"/>
    <property type="project" value="InterPro"/>
</dbReference>
<gene>
    <name evidence="2" type="ORF">H9Q80_12890</name>
</gene>
<keyword evidence="3" id="KW-1185">Reference proteome</keyword>
<dbReference type="InterPro" id="IPR007492">
    <property type="entry name" value="LytTR_DNA-bd_dom"/>
</dbReference>
<evidence type="ECO:0000313" key="3">
    <source>
        <dbReference type="Proteomes" id="UP000515856"/>
    </source>
</evidence>
<dbReference type="Gene3D" id="2.40.50.1020">
    <property type="entry name" value="LytTr DNA-binding domain"/>
    <property type="match status" value="1"/>
</dbReference>
<name>A0A7G9GK21_9FIRM</name>